<feature type="region of interest" description="Disordered" evidence="1">
    <location>
        <begin position="171"/>
        <end position="195"/>
    </location>
</feature>
<dbReference type="Proteomes" id="UP000005519">
    <property type="component" value="Unassembled WGS sequence"/>
</dbReference>
<feature type="compositionally biased region" description="Polar residues" evidence="1">
    <location>
        <begin position="171"/>
        <end position="180"/>
    </location>
</feature>
<reference evidence="2 3" key="1">
    <citation type="submission" date="2009-10" db="EMBL/GenBank/DDBJ databases">
        <authorList>
            <person name="Muzny D."/>
            <person name="Qin X."/>
            <person name="Deng J."/>
            <person name="Jiang H."/>
            <person name="Liu Y."/>
            <person name="Qu J."/>
            <person name="Song X.-Z."/>
            <person name="Zhang L."/>
            <person name="Thornton R."/>
            <person name="Coyle M."/>
            <person name="Francisco L."/>
            <person name="Jackson L."/>
            <person name="Javaid M."/>
            <person name="Korchina V."/>
            <person name="Kovar C."/>
            <person name="Mata R."/>
            <person name="Mathew T."/>
            <person name="Ngo R."/>
            <person name="Nguyen L."/>
            <person name="Nguyen N."/>
            <person name="Okwuonu G."/>
            <person name="Ongeri F."/>
            <person name="Pham C."/>
            <person name="Simmons D."/>
            <person name="Wilczek-Boney K."/>
            <person name="Hale W."/>
            <person name="Jakkamsetti A."/>
            <person name="Pham P."/>
            <person name="Ruth R."/>
            <person name="San Lucas F."/>
            <person name="Warren J."/>
            <person name="Zhang J."/>
            <person name="Zhao Z."/>
            <person name="Zhou C."/>
            <person name="Zhu D."/>
            <person name="Lee S."/>
            <person name="Bess C."/>
            <person name="Blankenburg K."/>
            <person name="Forbes L."/>
            <person name="Fu Q."/>
            <person name="Gubbala S."/>
            <person name="Hirani K."/>
            <person name="Jayaseelan J.C."/>
            <person name="Lara F."/>
            <person name="Munidasa M."/>
            <person name="Palculict T."/>
            <person name="Patil S."/>
            <person name="Pu L.-L."/>
            <person name="Saada N."/>
            <person name="Tang L."/>
            <person name="Weissenberger G."/>
            <person name="Zhu Y."/>
            <person name="Hemphill L."/>
            <person name="Shang Y."/>
            <person name="Youmans B."/>
            <person name="Ayvaz T."/>
            <person name="Ross M."/>
            <person name="Santibanez J."/>
            <person name="Aqrawi P."/>
            <person name="Gross S."/>
            <person name="Joshi V."/>
            <person name="Fowler G."/>
            <person name="Nazareth L."/>
            <person name="Reid J."/>
            <person name="Worley K."/>
            <person name="Petrosino J."/>
            <person name="Highlander S."/>
            <person name="Gibbs R."/>
        </authorList>
    </citation>
    <scope>NUCLEOTIDE SEQUENCE [LARGE SCALE GENOMIC DNA]</scope>
    <source>
        <strain evidence="2 3">ATCC 43325</strain>
    </source>
</reference>
<accession>C9PMI5</accession>
<evidence type="ECO:0000313" key="2">
    <source>
        <dbReference type="EMBL" id="EEX51405.1"/>
    </source>
</evidence>
<protein>
    <submittedName>
        <fullName evidence="2">Uncharacterized protein</fullName>
    </submittedName>
</protein>
<sequence length="257" mass="28689">MADSSLPIKQSLLLEMDIFSEEYDDEETVSISETVETLILPEPSIFPTKIVQPDENAPDNCSIDLMTMEMPIEEKVVEVEPVIAAKAEFSAYMRTTHKHKKSNGKYIKKTKLASLALEECTKTSSVKLPFEKKNSLLAISSDNVPKNFTKADRTFASKNAKKLGALRLTTQSKSSAFSTTKQHKSSKPDPQNTKNLKVTYAQPTTKVIKGQSNAQTKKISITGRVARQLHLSPLKLRLSMNDSSSDMRDLMRMDMTL</sequence>
<gene>
    <name evidence="2" type="ORF">HMPREF0621_0209</name>
</gene>
<organism evidence="2 3">
    <name type="scientific">Pasteurella dagmatis ATCC 43325</name>
    <dbReference type="NCBI Taxonomy" id="667128"/>
    <lineage>
        <taxon>Bacteria</taxon>
        <taxon>Pseudomonadati</taxon>
        <taxon>Pseudomonadota</taxon>
        <taxon>Gammaproteobacteria</taxon>
        <taxon>Pasteurellales</taxon>
        <taxon>Pasteurellaceae</taxon>
        <taxon>Pasteurella</taxon>
    </lineage>
</organism>
<dbReference type="RefSeq" id="WP_005765192.1">
    <property type="nucleotide sequence ID" value="NZ_GG704815.1"/>
</dbReference>
<dbReference type="EMBL" id="ACZR01000001">
    <property type="protein sequence ID" value="EEX51405.1"/>
    <property type="molecule type" value="Genomic_DNA"/>
</dbReference>
<dbReference type="HOGENOM" id="CLU_1081193_0_0_6"/>
<dbReference type="STRING" id="667128.HMPREF0621_0209"/>
<dbReference type="AlphaFoldDB" id="C9PMI5"/>
<proteinExistence type="predicted"/>
<evidence type="ECO:0000256" key="1">
    <source>
        <dbReference type="SAM" id="MobiDB-lite"/>
    </source>
</evidence>
<name>C9PMI5_9PAST</name>
<evidence type="ECO:0000313" key="3">
    <source>
        <dbReference type="Proteomes" id="UP000005519"/>
    </source>
</evidence>
<comment type="caution">
    <text evidence="2">The sequence shown here is derived from an EMBL/GenBank/DDBJ whole genome shotgun (WGS) entry which is preliminary data.</text>
</comment>
<keyword evidence="3" id="KW-1185">Reference proteome</keyword>